<sequence>MVKEDNLTNYRGNSAGKAPTYTGDKNKTKMATKNKKWVRLATVLAYILAVSLAAIVLAIYYSVLWKPDLQETNGTRVDASSNTPSTAPPGISLGSTEAAPTPSTVSNVNSGSAGNTPNNTLAGTG</sequence>
<gene>
    <name evidence="4" type="primary">LOC106180835</name>
</gene>
<dbReference type="InParanoid" id="A0A1S3KDT7"/>
<feature type="region of interest" description="Disordered" evidence="1">
    <location>
        <begin position="72"/>
        <end position="125"/>
    </location>
</feature>
<evidence type="ECO:0000313" key="4">
    <source>
        <dbReference type="RefSeq" id="XP_013420421.1"/>
    </source>
</evidence>
<protein>
    <submittedName>
        <fullName evidence="4">Transmembrane protein INAFM2</fullName>
    </submittedName>
</protein>
<dbReference type="Proteomes" id="UP000085678">
    <property type="component" value="Unplaced"/>
</dbReference>
<dbReference type="AlphaFoldDB" id="A0A1S3KDT7"/>
<dbReference type="KEGG" id="lak:106180835"/>
<keyword evidence="2 4" id="KW-0812">Transmembrane</keyword>
<accession>A0A1S3KDT7</accession>
<reference evidence="4" key="1">
    <citation type="submission" date="2025-08" db="UniProtKB">
        <authorList>
            <consortium name="RefSeq"/>
        </authorList>
    </citation>
    <scope>IDENTIFICATION</scope>
    <source>
        <tissue evidence="4">Gonads</tissue>
    </source>
</reference>
<feature type="compositionally biased region" description="Polar residues" evidence="1">
    <location>
        <begin position="101"/>
        <end position="125"/>
    </location>
</feature>
<evidence type="ECO:0000256" key="1">
    <source>
        <dbReference type="SAM" id="MobiDB-lite"/>
    </source>
</evidence>
<dbReference type="PANTHER" id="PTHR34929">
    <property type="entry name" value="ZGC:153157"/>
    <property type="match status" value="1"/>
</dbReference>
<evidence type="ECO:0000313" key="3">
    <source>
        <dbReference type="Proteomes" id="UP000085678"/>
    </source>
</evidence>
<feature type="transmembrane region" description="Helical" evidence="2">
    <location>
        <begin position="37"/>
        <end position="61"/>
    </location>
</feature>
<organism evidence="3 4">
    <name type="scientific">Lingula anatina</name>
    <name type="common">Brachiopod</name>
    <name type="synonym">Lingula unguis</name>
    <dbReference type="NCBI Taxonomy" id="7574"/>
    <lineage>
        <taxon>Eukaryota</taxon>
        <taxon>Metazoa</taxon>
        <taxon>Spiralia</taxon>
        <taxon>Lophotrochozoa</taxon>
        <taxon>Brachiopoda</taxon>
        <taxon>Linguliformea</taxon>
        <taxon>Lingulata</taxon>
        <taxon>Lingulida</taxon>
        <taxon>Linguloidea</taxon>
        <taxon>Lingulidae</taxon>
        <taxon>Lingula</taxon>
    </lineage>
</organism>
<name>A0A1S3KDT7_LINAN</name>
<dbReference type="Pfam" id="PF15018">
    <property type="entry name" value="InaF-motif"/>
    <property type="match status" value="1"/>
</dbReference>
<dbReference type="RefSeq" id="XP_013420421.1">
    <property type="nucleotide sequence ID" value="XM_013564967.2"/>
</dbReference>
<feature type="region of interest" description="Disordered" evidence="1">
    <location>
        <begin position="1"/>
        <end position="27"/>
    </location>
</feature>
<dbReference type="GeneID" id="106180835"/>
<proteinExistence type="predicted"/>
<dbReference type="PANTHER" id="PTHR34929:SF1">
    <property type="entry name" value="INAF MOTIF CONTAINING 2"/>
    <property type="match status" value="1"/>
</dbReference>
<dbReference type="InterPro" id="IPR029162">
    <property type="entry name" value="InaF-motif"/>
</dbReference>
<keyword evidence="2" id="KW-1133">Transmembrane helix</keyword>
<keyword evidence="2" id="KW-0472">Membrane</keyword>
<feature type="compositionally biased region" description="Polar residues" evidence="1">
    <location>
        <begin position="72"/>
        <end position="85"/>
    </location>
</feature>
<evidence type="ECO:0000256" key="2">
    <source>
        <dbReference type="SAM" id="Phobius"/>
    </source>
</evidence>
<keyword evidence="3" id="KW-1185">Reference proteome</keyword>